<dbReference type="GeneID" id="28857462"/>
<accession>A0A179FRK2</accession>
<keyword evidence="2" id="KW-1185">Reference proteome</keyword>
<proteinExistence type="predicted"/>
<protein>
    <submittedName>
        <fullName evidence="1">Uncharacterized protein</fullName>
    </submittedName>
</protein>
<dbReference type="RefSeq" id="XP_022284436.1">
    <property type="nucleotide sequence ID" value="XM_022428978.1"/>
</dbReference>
<reference evidence="1 2" key="1">
    <citation type="journal article" date="2016" name="PLoS Pathog.">
        <title>Biosynthesis of antibiotic leucinostatins in bio-control fungus Purpureocillium lilacinum and their inhibition on phytophthora revealed by genome mining.</title>
        <authorList>
            <person name="Wang G."/>
            <person name="Liu Z."/>
            <person name="Lin R."/>
            <person name="Li E."/>
            <person name="Mao Z."/>
            <person name="Ling J."/>
            <person name="Yang Y."/>
            <person name="Yin W.B."/>
            <person name="Xie B."/>
        </authorList>
    </citation>
    <scope>NUCLEOTIDE SEQUENCE [LARGE SCALE GENOMIC DNA]</scope>
    <source>
        <strain evidence="1">170</strain>
    </source>
</reference>
<organism evidence="1 2">
    <name type="scientific">Pochonia chlamydosporia 170</name>
    <dbReference type="NCBI Taxonomy" id="1380566"/>
    <lineage>
        <taxon>Eukaryota</taxon>
        <taxon>Fungi</taxon>
        <taxon>Dikarya</taxon>
        <taxon>Ascomycota</taxon>
        <taxon>Pezizomycotina</taxon>
        <taxon>Sordariomycetes</taxon>
        <taxon>Hypocreomycetidae</taxon>
        <taxon>Hypocreales</taxon>
        <taxon>Clavicipitaceae</taxon>
        <taxon>Pochonia</taxon>
    </lineage>
</organism>
<dbReference type="Proteomes" id="UP000078397">
    <property type="component" value="Unassembled WGS sequence"/>
</dbReference>
<dbReference type="AlphaFoldDB" id="A0A179FRK2"/>
<evidence type="ECO:0000313" key="2">
    <source>
        <dbReference type="Proteomes" id="UP000078397"/>
    </source>
</evidence>
<dbReference type="KEGG" id="pchm:VFPPC_15715"/>
<evidence type="ECO:0000313" key="1">
    <source>
        <dbReference type="EMBL" id="OAQ67649.2"/>
    </source>
</evidence>
<comment type="caution">
    <text evidence="1">The sequence shown here is derived from an EMBL/GenBank/DDBJ whole genome shotgun (WGS) entry which is preliminary data.</text>
</comment>
<gene>
    <name evidence="1" type="ORF">VFPPC_15715</name>
</gene>
<dbReference type="EMBL" id="LSBJ02000003">
    <property type="protein sequence ID" value="OAQ67649.2"/>
    <property type="molecule type" value="Genomic_DNA"/>
</dbReference>
<name>A0A179FRK2_METCM</name>
<sequence length="181" mass="20035">MVPNATTTAHHASIPADVMIFNVLNGDSCTEFRSKHRLGSAPSIDPARSDTTQLATRPYNRSTQYELGRVAPLPNRFSCHPLEGCSINLGGFGYVDLQMEIITMPTKQEPIERRLLQQEKRKASSGATAFIQFAKAVIEPCGYELTSISIQPCSTNPRLNPRRSFQPVSKWASEVSVSFIH</sequence>